<organism evidence="2 3">
    <name type="scientific">Acorus calamus</name>
    <name type="common">Sweet flag</name>
    <dbReference type="NCBI Taxonomy" id="4465"/>
    <lineage>
        <taxon>Eukaryota</taxon>
        <taxon>Viridiplantae</taxon>
        <taxon>Streptophyta</taxon>
        <taxon>Embryophyta</taxon>
        <taxon>Tracheophyta</taxon>
        <taxon>Spermatophyta</taxon>
        <taxon>Magnoliopsida</taxon>
        <taxon>Liliopsida</taxon>
        <taxon>Acoraceae</taxon>
        <taxon>Acorus</taxon>
    </lineage>
</organism>
<comment type="caution">
    <text evidence="2">The sequence shown here is derived from an EMBL/GenBank/DDBJ whole genome shotgun (WGS) entry which is preliminary data.</text>
</comment>
<keyword evidence="1" id="KW-0812">Transmembrane</keyword>
<dbReference type="EMBL" id="JAUJYO010000009">
    <property type="protein sequence ID" value="KAK1308281.1"/>
    <property type="molecule type" value="Genomic_DNA"/>
</dbReference>
<feature type="transmembrane region" description="Helical" evidence="1">
    <location>
        <begin position="51"/>
        <end position="72"/>
    </location>
</feature>
<reference evidence="2" key="2">
    <citation type="submission" date="2023-06" db="EMBL/GenBank/DDBJ databases">
        <authorList>
            <person name="Ma L."/>
            <person name="Liu K.-W."/>
            <person name="Li Z."/>
            <person name="Hsiao Y.-Y."/>
            <person name="Qi Y."/>
            <person name="Fu T."/>
            <person name="Tang G."/>
            <person name="Zhang D."/>
            <person name="Sun W.-H."/>
            <person name="Liu D.-K."/>
            <person name="Li Y."/>
            <person name="Chen G.-Z."/>
            <person name="Liu X.-D."/>
            <person name="Liao X.-Y."/>
            <person name="Jiang Y.-T."/>
            <person name="Yu X."/>
            <person name="Hao Y."/>
            <person name="Huang J."/>
            <person name="Zhao X.-W."/>
            <person name="Ke S."/>
            <person name="Chen Y.-Y."/>
            <person name="Wu W.-L."/>
            <person name="Hsu J.-L."/>
            <person name="Lin Y.-F."/>
            <person name="Huang M.-D."/>
            <person name="Li C.-Y."/>
            <person name="Huang L."/>
            <person name="Wang Z.-W."/>
            <person name="Zhao X."/>
            <person name="Zhong W.-Y."/>
            <person name="Peng D.-H."/>
            <person name="Ahmad S."/>
            <person name="Lan S."/>
            <person name="Zhang J.-S."/>
            <person name="Tsai W.-C."/>
            <person name="Van De Peer Y."/>
            <person name="Liu Z.-J."/>
        </authorList>
    </citation>
    <scope>NUCLEOTIDE SEQUENCE</scope>
    <source>
        <strain evidence="2">CP</strain>
        <tissue evidence="2">Leaves</tissue>
    </source>
</reference>
<keyword evidence="1" id="KW-0472">Membrane</keyword>
<dbReference type="Proteomes" id="UP001180020">
    <property type="component" value="Unassembled WGS sequence"/>
</dbReference>
<proteinExistence type="predicted"/>
<protein>
    <submittedName>
        <fullName evidence="2">Uncharacterized protein</fullName>
    </submittedName>
</protein>
<name>A0AAV9E576_ACOCL</name>
<keyword evidence="1" id="KW-1133">Transmembrane helix</keyword>
<evidence type="ECO:0000256" key="1">
    <source>
        <dbReference type="SAM" id="Phobius"/>
    </source>
</evidence>
<evidence type="ECO:0000313" key="3">
    <source>
        <dbReference type="Proteomes" id="UP001180020"/>
    </source>
</evidence>
<accession>A0AAV9E576</accession>
<keyword evidence="3" id="KW-1185">Reference proteome</keyword>
<gene>
    <name evidence="2" type="ORF">QJS10_CPA09g00980</name>
</gene>
<dbReference type="AlphaFoldDB" id="A0AAV9E576"/>
<evidence type="ECO:0000313" key="2">
    <source>
        <dbReference type="EMBL" id="KAK1308281.1"/>
    </source>
</evidence>
<reference evidence="2" key="1">
    <citation type="journal article" date="2023" name="Nat. Commun.">
        <title>Diploid and tetraploid genomes of Acorus and the evolution of monocots.</title>
        <authorList>
            <person name="Ma L."/>
            <person name="Liu K.W."/>
            <person name="Li Z."/>
            <person name="Hsiao Y.Y."/>
            <person name="Qi Y."/>
            <person name="Fu T."/>
            <person name="Tang G.D."/>
            <person name="Zhang D."/>
            <person name="Sun W.H."/>
            <person name="Liu D.K."/>
            <person name="Li Y."/>
            <person name="Chen G.Z."/>
            <person name="Liu X.D."/>
            <person name="Liao X.Y."/>
            <person name="Jiang Y.T."/>
            <person name="Yu X."/>
            <person name="Hao Y."/>
            <person name="Huang J."/>
            <person name="Zhao X.W."/>
            <person name="Ke S."/>
            <person name="Chen Y.Y."/>
            <person name="Wu W.L."/>
            <person name="Hsu J.L."/>
            <person name="Lin Y.F."/>
            <person name="Huang M.D."/>
            <person name="Li C.Y."/>
            <person name="Huang L."/>
            <person name="Wang Z.W."/>
            <person name="Zhao X."/>
            <person name="Zhong W.Y."/>
            <person name="Peng D.H."/>
            <person name="Ahmad S."/>
            <person name="Lan S."/>
            <person name="Zhang J.S."/>
            <person name="Tsai W.C."/>
            <person name="Van de Peer Y."/>
            <person name="Liu Z.J."/>
        </authorList>
    </citation>
    <scope>NUCLEOTIDE SEQUENCE</scope>
    <source>
        <strain evidence="2">CP</strain>
    </source>
</reference>
<sequence>MMLRRGLLFGRISDLYLTPVRSPHGFLEETSMKFGSAMKSWEGNMPILEGWLVSTIASLIVVFLICGLLGIISPGRTVKLKGSDVNWIESCGSSQVRTPMCTFLVKGELDRKRKVLELAQSALSEDPLNPSLISNVTHLKGQYLEVLKRDESFARQKSRQIWLKEGDKNSGFFHAKVKERDDCISPPPIPAATRLIDDDHKHLCHEVSIDEVKAALFSLKPLSSPGPDGFSCQLGHLILGRGRGFFPPGTGFNLSWGPPEAATVNSLIQEGVWRKPNRWPTEFDSVWEEIS</sequence>